<organism evidence="7 8">
    <name type="scientific">Cryptosporidium xiaoi</name>
    <dbReference type="NCBI Taxonomy" id="659607"/>
    <lineage>
        <taxon>Eukaryota</taxon>
        <taxon>Sar</taxon>
        <taxon>Alveolata</taxon>
        <taxon>Apicomplexa</taxon>
        <taxon>Conoidasida</taxon>
        <taxon>Coccidia</taxon>
        <taxon>Eucoccidiorida</taxon>
        <taxon>Eimeriorina</taxon>
        <taxon>Cryptosporidiidae</taxon>
        <taxon>Cryptosporidium</taxon>
    </lineage>
</organism>
<dbReference type="InterPro" id="IPR008271">
    <property type="entry name" value="Ser/Thr_kinase_AS"/>
</dbReference>
<evidence type="ECO:0000259" key="6">
    <source>
        <dbReference type="PROSITE" id="PS50011"/>
    </source>
</evidence>
<dbReference type="Pfam" id="PF00069">
    <property type="entry name" value="Pkinase"/>
    <property type="match status" value="1"/>
</dbReference>
<dbReference type="PROSITE" id="PS00108">
    <property type="entry name" value="PROTEIN_KINASE_ST"/>
    <property type="match status" value="1"/>
</dbReference>
<accession>A0AAV9XSU1</accession>
<dbReference type="Gene3D" id="1.10.510.10">
    <property type="entry name" value="Transferase(Phosphotransferase) domain 1"/>
    <property type="match status" value="1"/>
</dbReference>
<dbReference type="PANTHER" id="PTHR24353:SF142">
    <property type="entry name" value="CAMP CGMP-DEPENDENT PROTEIN KINASE"/>
    <property type="match status" value="1"/>
</dbReference>
<proteinExistence type="predicted"/>
<dbReference type="EMBL" id="JAWDEY010000036">
    <property type="protein sequence ID" value="KAK6587654.1"/>
    <property type="molecule type" value="Genomic_DNA"/>
</dbReference>
<dbReference type="InterPro" id="IPR000719">
    <property type="entry name" value="Prot_kinase_dom"/>
</dbReference>
<dbReference type="PROSITE" id="PS50011">
    <property type="entry name" value="PROTEIN_KINASE_DOM"/>
    <property type="match status" value="1"/>
</dbReference>
<evidence type="ECO:0000313" key="7">
    <source>
        <dbReference type="EMBL" id="KAK6587654.1"/>
    </source>
</evidence>
<dbReference type="AlphaFoldDB" id="A0AAV9XSU1"/>
<dbReference type="SMART" id="SM00220">
    <property type="entry name" value="S_TKc"/>
    <property type="match status" value="1"/>
</dbReference>
<dbReference type="GO" id="GO:0005952">
    <property type="term" value="C:cAMP-dependent protein kinase complex"/>
    <property type="evidence" value="ECO:0007669"/>
    <property type="project" value="TreeGrafter"/>
</dbReference>
<dbReference type="Proteomes" id="UP001311799">
    <property type="component" value="Unassembled WGS sequence"/>
</dbReference>
<keyword evidence="3" id="KW-0547">Nucleotide-binding</keyword>
<reference evidence="7 8" key="1">
    <citation type="submission" date="2023-10" db="EMBL/GenBank/DDBJ databases">
        <title>Comparative genomics analysis reveals potential genetic determinants of host preference in Cryptosporidium xiaoi.</title>
        <authorList>
            <person name="Xiao L."/>
            <person name="Li J."/>
        </authorList>
    </citation>
    <scope>NUCLEOTIDE SEQUENCE [LARGE SCALE GENOMIC DNA]</scope>
    <source>
        <strain evidence="7 8">52996</strain>
    </source>
</reference>
<evidence type="ECO:0000256" key="4">
    <source>
        <dbReference type="ARBA" id="ARBA00022777"/>
    </source>
</evidence>
<feature type="domain" description="Protein kinase" evidence="6">
    <location>
        <begin position="31"/>
        <end position="306"/>
    </location>
</feature>
<keyword evidence="1" id="KW-0723">Serine/threonine-protein kinase</keyword>
<dbReference type="GO" id="GO:0005524">
    <property type="term" value="F:ATP binding"/>
    <property type="evidence" value="ECO:0007669"/>
    <property type="project" value="UniProtKB-KW"/>
</dbReference>
<dbReference type="GO" id="GO:0004691">
    <property type="term" value="F:cAMP-dependent protein kinase activity"/>
    <property type="evidence" value="ECO:0007669"/>
    <property type="project" value="TreeGrafter"/>
</dbReference>
<sequence>MRRGFLKGASLKSDSTAEKHNVIKKDNVDKYEILELLGTGNFTKVFRGFDKINKIDVAIKVAEKSRLISIRKEDEILNEKKICMMINDNPSKNVVKLLSTFSDDENLYLVYELCTGGELWEKILPIGLRPLTQAKFFLAQLLISIEHIHNLGIIHRDIKAENCFITEEGWLKLGDFGSSITINETKCSSTNCNSSCECRFLMRRGRREFKYYVGTPQFMPPESIRNKPPTKAVDLWSFGCTVFQVISGYPPYNAPSEFLVYCRILGNKLVFPPDFPEDAKSLVELLLRHNPEERPNIEKIKKHKFFEQIDFGRFLSEENFHFICPPTLKDICLISISKTGKKFEEDQISRLKASESVMKSIKRISFDLERNIYEGPRDSWIDEFPEFIKNDFACESDGNTPLHESSE</sequence>
<dbReference type="InterPro" id="IPR011009">
    <property type="entry name" value="Kinase-like_dom_sf"/>
</dbReference>
<keyword evidence="2" id="KW-0808">Transferase</keyword>
<dbReference type="PANTHER" id="PTHR24353">
    <property type="entry name" value="CYCLIC NUCLEOTIDE-DEPENDENT PROTEIN KINASE"/>
    <property type="match status" value="1"/>
</dbReference>
<protein>
    <recommendedName>
        <fullName evidence="6">Protein kinase domain-containing protein</fullName>
    </recommendedName>
</protein>
<dbReference type="SUPFAM" id="SSF56112">
    <property type="entry name" value="Protein kinase-like (PK-like)"/>
    <property type="match status" value="1"/>
</dbReference>
<evidence type="ECO:0000256" key="1">
    <source>
        <dbReference type="ARBA" id="ARBA00022527"/>
    </source>
</evidence>
<evidence type="ECO:0000313" key="8">
    <source>
        <dbReference type="Proteomes" id="UP001311799"/>
    </source>
</evidence>
<keyword evidence="8" id="KW-1185">Reference proteome</keyword>
<keyword evidence="5" id="KW-0067">ATP-binding</keyword>
<evidence type="ECO:0000256" key="2">
    <source>
        <dbReference type="ARBA" id="ARBA00022679"/>
    </source>
</evidence>
<keyword evidence="4" id="KW-0418">Kinase</keyword>
<gene>
    <name evidence="7" type="ORF">RS030_81383</name>
</gene>
<comment type="caution">
    <text evidence="7">The sequence shown here is derived from an EMBL/GenBank/DDBJ whole genome shotgun (WGS) entry which is preliminary data.</text>
</comment>
<dbReference type="Gene3D" id="3.30.200.20">
    <property type="entry name" value="Phosphorylase Kinase, domain 1"/>
    <property type="match status" value="1"/>
</dbReference>
<evidence type="ECO:0000256" key="3">
    <source>
        <dbReference type="ARBA" id="ARBA00022741"/>
    </source>
</evidence>
<evidence type="ECO:0000256" key="5">
    <source>
        <dbReference type="ARBA" id="ARBA00022840"/>
    </source>
</evidence>
<name>A0AAV9XSU1_9CRYT</name>